<reference evidence="1" key="1">
    <citation type="journal article" date="2020" name="Stud. Mycol.">
        <title>101 Dothideomycetes genomes: a test case for predicting lifestyles and emergence of pathogens.</title>
        <authorList>
            <person name="Haridas S."/>
            <person name="Albert R."/>
            <person name="Binder M."/>
            <person name="Bloem J."/>
            <person name="Labutti K."/>
            <person name="Salamov A."/>
            <person name="Andreopoulos B."/>
            <person name="Baker S."/>
            <person name="Barry K."/>
            <person name="Bills G."/>
            <person name="Bluhm B."/>
            <person name="Cannon C."/>
            <person name="Castanera R."/>
            <person name="Culley D."/>
            <person name="Daum C."/>
            <person name="Ezra D."/>
            <person name="Gonzalez J."/>
            <person name="Henrissat B."/>
            <person name="Kuo A."/>
            <person name="Liang C."/>
            <person name="Lipzen A."/>
            <person name="Lutzoni F."/>
            <person name="Magnuson J."/>
            <person name="Mondo S."/>
            <person name="Nolan M."/>
            <person name="Ohm R."/>
            <person name="Pangilinan J."/>
            <person name="Park H.-J."/>
            <person name="Ramirez L."/>
            <person name="Alfaro M."/>
            <person name="Sun H."/>
            <person name="Tritt A."/>
            <person name="Yoshinaga Y."/>
            <person name="Zwiers L.-H."/>
            <person name="Turgeon B."/>
            <person name="Goodwin S."/>
            <person name="Spatafora J."/>
            <person name="Crous P."/>
            <person name="Grigoriev I."/>
        </authorList>
    </citation>
    <scope>NUCLEOTIDE SEQUENCE</scope>
    <source>
        <strain evidence="1">CBS 207.26</strain>
    </source>
</reference>
<dbReference type="Proteomes" id="UP000800200">
    <property type="component" value="Unassembled WGS sequence"/>
</dbReference>
<sequence length="97" mass="11120">MNASQDGSENALDWIRRYLLSPLFQWANSTIFRAWIIPVILRALTFTELGLTHTCCAALKPLGFMFKEPPPRPNDEEICNIRYTEEKDIAPLGRPLD</sequence>
<protein>
    <submittedName>
        <fullName evidence="1">Uncharacterized protein</fullName>
    </submittedName>
</protein>
<organism evidence="1 2">
    <name type="scientific">Zopfia rhizophila CBS 207.26</name>
    <dbReference type="NCBI Taxonomy" id="1314779"/>
    <lineage>
        <taxon>Eukaryota</taxon>
        <taxon>Fungi</taxon>
        <taxon>Dikarya</taxon>
        <taxon>Ascomycota</taxon>
        <taxon>Pezizomycotina</taxon>
        <taxon>Dothideomycetes</taxon>
        <taxon>Dothideomycetes incertae sedis</taxon>
        <taxon>Zopfiaceae</taxon>
        <taxon>Zopfia</taxon>
    </lineage>
</organism>
<evidence type="ECO:0000313" key="1">
    <source>
        <dbReference type="EMBL" id="KAF2183409.1"/>
    </source>
</evidence>
<dbReference type="AlphaFoldDB" id="A0A6A6DYQ6"/>
<name>A0A6A6DYQ6_9PEZI</name>
<proteinExistence type="predicted"/>
<dbReference type="EMBL" id="ML994643">
    <property type="protein sequence ID" value="KAF2183409.1"/>
    <property type="molecule type" value="Genomic_DNA"/>
</dbReference>
<keyword evidence="2" id="KW-1185">Reference proteome</keyword>
<accession>A0A6A6DYQ6</accession>
<evidence type="ECO:0000313" key="2">
    <source>
        <dbReference type="Proteomes" id="UP000800200"/>
    </source>
</evidence>
<dbReference type="OrthoDB" id="3798608at2759"/>
<gene>
    <name evidence="1" type="ORF">K469DRAFT_211472</name>
</gene>